<evidence type="ECO:0000313" key="2">
    <source>
        <dbReference type="EMBL" id="KAF1829194.1"/>
    </source>
</evidence>
<protein>
    <submittedName>
        <fullName evidence="2">HET-domain-containing protein</fullName>
    </submittedName>
</protein>
<dbReference type="InterPro" id="IPR010730">
    <property type="entry name" value="HET"/>
</dbReference>
<dbReference type="OrthoDB" id="2157530at2759"/>
<dbReference type="PANTHER" id="PTHR24148">
    <property type="entry name" value="ANKYRIN REPEAT DOMAIN-CONTAINING PROTEIN 39 HOMOLOG-RELATED"/>
    <property type="match status" value="1"/>
</dbReference>
<evidence type="ECO:0000313" key="3">
    <source>
        <dbReference type="Proteomes" id="UP000800040"/>
    </source>
</evidence>
<dbReference type="InterPro" id="IPR052895">
    <property type="entry name" value="HetReg/Transcr_Mod"/>
</dbReference>
<dbReference type="Pfam" id="PF06985">
    <property type="entry name" value="HET"/>
    <property type="match status" value="1"/>
</dbReference>
<reference evidence="2" key="1">
    <citation type="submission" date="2020-01" db="EMBL/GenBank/DDBJ databases">
        <authorList>
            <consortium name="DOE Joint Genome Institute"/>
            <person name="Haridas S."/>
            <person name="Albert R."/>
            <person name="Binder M."/>
            <person name="Bloem J."/>
            <person name="Labutti K."/>
            <person name="Salamov A."/>
            <person name="Andreopoulos B."/>
            <person name="Baker S.E."/>
            <person name="Barry K."/>
            <person name="Bills G."/>
            <person name="Bluhm B.H."/>
            <person name="Cannon C."/>
            <person name="Castanera R."/>
            <person name="Culley D.E."/>
            <person name="Daum C."/>
            <person name="Ezra D."/>
            <person name="Gonzalez J.B."/>
            <person name="Henrissat B."/>
            <person name="Kuo A."/>
            <person name="Liang C."/>
            <person name="Lipzen A."/>
            <person name="Lutzoni F."/>
            <person name="Magnuson J."/>
            <person name="Mondo S."/>
            <person name="Nolan M."/>
            <person name="Ohm R."/>
            <person name="Pangilinan J."/>
            <person name="Park H.-J."/>
            <person name="Ramirez L."/>
            <person name="Alfaro M."/>
            <person name="Sun H."/>
            <person name="Tritt A."/>
            <person name="Yoshinaga Y."/>
            <person name="Zwiers L.-H."/>
            <person name="Turgeon B.G."/>
            <person name="Goodwin S.B."/>
            <person name="Spatafora J.W."/>
            <person name="Crous P.W."/>
            <person name="Grigoriev I.V."/>
        </authorList>
    </citation>
    <scope>NUCLEOTIDE SEQUENCE</scope>
    <source>
        <strain evidence="2">P77</strain>
    </source>
</reference>
<feature type="domain" description="Heterokaryon incompatibility" evidence="1">
    <location>
        <begin position="42"/>
        <end position="214"/>
    </location>
</feature>
<dbReference type="Pfam" id="PF26639">
    <property type="entry name" value="Het-6_barrel"/>
    <property type="match status" value="2"/>
</dbReference>
<organism evidence="2 3">
    <name type="scientific">Decorospora gaudefroyi</name>
    <dbReference type="NCBI Taxonomy" id="184978"/>
    <lineage>
        <taxon>Eukaryota</taxon>
        <taxon>Fungi</taxon>
        <taxon>Dikarya</taxon>
        <taxon>Ascomycota</taxon>
        <taxon>Pezizomycotina</taxon>
        <taxon>Dothideomycetes</taxon>
        <taxon>Pleosporomycetidae</taxon>
        <taxon>Pleosporales</taxon>
        <taxon>Pleosporineae</taxon>
        <taxon>Pleosporaceae</taxon>
        <taxon>Decorospora</taxon>
    </lineage>
</organism>
<dbReference type="PANTHER" id="PTHR24148:SF73">
    <property type="entry name" value="HET DOMAIN PROTEIN (AFU_ORTHOLOGUE AFUA_8G01020)"/>
    <property type="match status" value="1"/>
</dbReference>
<accession>A0A6A5K414</accession>
<keyword evidence="3" id="KW-1185">Reference proteome</keyword>
<dbReference type="AlphaFoldDB" id="A0A6A5K414"/>
<dbReference type="Proteomes" id="UP000800040">
    <property type="component" value="Unassembled WGS sequence"/>
</dbReference>
<gene>
    <name evidence="2" type="ORF">BDW02DRAFT_561693</name>
</gene>
<name>A0A6A5K414_9PLEO</name>
<evidence type="ECO:0000259" key="1">
    <source>
        <dbReference type="Pfam" id="PF06985"/>
    </source>
</evidence>
<proteinExistence type="predicted"/>
<sequence>MSKPRNCSDEHLLSKEASPAALELDTISCRIFWTPLYSPKAFKALSYTWDSGAFTQTIKVNGKELFITKSLETALRHLRHPSEPVTLWIDQICIDQKNDQEKAEQVGQMGRIYRAAEEVLVWLGPAADDSDKCMDVWKTVGKEAEDWGLMSYYTPQRWPTLQKIVQRVDPEDKKTAEYFEIVKRAMPLLSMQVLKAMAAWCRRPWFTRVWVLQEFGLASTAIFVCGDKRITADQALLAFQTLQHGVGQFFWVWPSSQEEKTRAMTLFQELDPIQTFFATRQRRKGRDAGRHAGDSLCQLLQKVFVGGNRLLATMPCDTVYGVLGIANDTEKLGIQVDYSLKERTDLVYVRTTRAIIKNGNLDILALAQHPKLVQGLPSWVPNWTSTVQKSFAYQAGVDNAPFFSASKDALGLIDTPEEQILGLEGFKVDEIEEIAGIWEGSEEYWRAGDQYEAHFAYLAQIKALCVLSESKEKNIYSSLSRRKEAVWRLPIGDIEETELFDGVRATHASAGAYEASEWGDNAARYRMATQRMKDKRPFITKEGYVGLGPRYMRLGDLVVVFCGAKLPYVVRPLEGGLFRFIGECYCDGIMDGEIEGKRTKEEFLLV</sequence>
<dbReference type="EMBL" id="ML975460">
    <property type="protein sequence ID" value="KAF1829194.1"/>
    <property type="molecule type" value="Genomic_DNA"/>
</dbReference>